<dbReference type="Proteomes" id="UP001194746">
    <property type="component" value="Unassembled WGS sequence"/>
</dbReference>
<protein>
    <recommendedName>
        <fullName evidence="2">Glycosyl transferase CAP10 domain-containing protein</fullName>
    </recommendedName>
</protein>
<comment type="caution">
    <text evidence="3">The sequence shown here is derived from an EMBL/GenBank/DDBJ whole genome shotgun (WGS) entry which is preliminary data.</text>
</comment>
<gene>
    <name evidence="3" type="ORF">FE257_001084</name>
</gene>
<dbReference type="SMART" id="SM00672">
    <property type="entry name" value="CAP10"/>
    <property type="match status" value="1"/>
</dbReference>
<dbReference type="Pfam" id="PF05686">
    <property type="entry name" value="Glyco_transf_90"/>
    <property type="match status" value="1"/>
</dbReference>
<dbReference type="InterPro" id="IPR006598">
    <property type="entry name" value="CAP10"/>
</dbReference>
<keyword evidence="1" id="KW-0812">Transmembrane</keyword>
<dbReference type="InterPro" id="IPR051091">
    <property type="entry name" value="O-Glucosyltr/Glycosyltrsf_90"/>
</dbReference>
<evidence type="ECO:0000313" key="3">
    <source>
        <dbReference type="EMBL" id="KAF9892682.1"/>
    </source>
</evidence>
<evidence type="ECO:0000313" key="4">
    <source>
        <dbReference type="Proteomes" id="UP001194746"/>
    </source>
</evidence>
<dbReference type="PANTHER" id="PTHR12203">
    <property type="entry name" value="KDEL LYS-ASP-GLU-LEU CONTAINING - RELATED"/>
    <property type="match status" value="1"/>
</dbReference>
<keyword evidence="4" id="KW-1185">Reference proteome</keyword>
<feature type="domain" description="Glycosyl transferase CAP10" evidence="2">
    <location>
        <begin position="192"/>
        <end position="426"/>
    </location>
</feature>
<dbReference type="AlphaFoldDB" id="A0AAD4CVW5"/>
<organism evidence="3 4">
    <name type="scientific">Aspergillus nanangensis</name>
    <dbReference type="NCBI Taxonomy" id="2582783"/>
    <lineage>
        <taxon>Eukaryota</taxon>
        <taxon>Fungi</taxon>
        <taxon>Dikarya</taxon>
        <taxon>Ascomycota</taxon>
        <taxon>Pezizomycotina</taxon>
        <taxon>Eurotiomycetes</taxon>
        <taxon>Eurotiomycetidae</taxon>
        <taxon>Eurotiales</taxon>
        <taxon>Aspergillaceae</taxon>
        <taxon>Aspergillus</taxon>
        <taxon>Aspergillus subgen. Circumdati</taxon>
    </lineage>
</organism>
<keyword evidence="1" id="KW-0472">Membrane</keyword>
<feature type="transmembrane region" description="Helical" evidence="1">
    <location>
        <begin position="12"/>
        <end position="34"/>
    </location>
</feature>
<keyword evidence="1" id="KW-1133">Transmembrane helix</keyword>
<evidence type="ECO:0000256" key="1">
    <source>
        <dbReference type="SAM" id="Phobius"/>
    </source>
</evidence>
<proteinExistence type="predicted"/>
<accession>A0AAD4CVW5</accession>
<dbReference type="EMBL" id="VCAU01000011">
    <property type="protein sequence ID" value="KAF9892682.1"/>
    <property type="molecule type" value="Genomic_DNA"/>
</dbReference>
<reference evidence="3" key="1">
    <citation type="journal article" date="2019" name="Beilstein J. Org. Chem.">
        <title>Nanangenines: drimane sesquiterpenoids as the dominant metabolite cohort of a novel Australian fungus, Aspergillus nanangensis.</title>
        <authorList>
            <person name="Lacey H.J."/>
            <person name="Gilchrist C.L.M."/>
            <person name="Crombie A."/>
            <person name="Kalaitzis J.A."/>
            <person name="Vuong D."/>
            <person name="Rutledge P.J."/>
            <person name="Turner P."/>
            <person name="Pitt J.I."/>
            <person name="Lacey E."/>
            <person name="Chooi Y.H."/>
            <person name="Piggott A.M."/>
        </authorList>
    </citation>
    <scope>NUCLEOTIDE SEQUENCE</scope>
    <source>
        <strain evidence="3">MST-FP2251</strain>
    </source>
</reference>
<dbReference type="PANTHER" id="PTHR12203:SF107">
    <property type="entry name" value="GLYCOSYL TRANSFERASE CAP10 DOMAIN-CONTAINING PROTEIN"/>
    <property type="match status" value="1"/>
</dbReference>
<name>A0AAD4CVW5_ASPNN</name>
<evidence type="ECO:0000259" key="2">
    <source>
        <dbReference type="SMART" id="SM00672"/>
    </source>
</evidence>
<sequence>MKRSWSSFYSPRRMILVGALTTCALFIYLMWFGMNSDQDNVPPLLTQLIPAGHCTCQSSASFECEECFSCLNSSSAPPEPEHQSVWKFQYGRDDRDLSLSAGQCQSSFPGLFQDIYRGVKYWTSQGGLTSQDLNKTPFEDGMARAIISDGELYIVAVKAKGPDHRRKILAILGSIHRVLAASSHHRVSFTTIEFIFSIEDRVDDVDAVGHPVWVLSRKVSEESVFLIPDFGFWSWANSHIGPYGQVVERVLAAEPRLSDKHKKLVWRGKLSFAPKLRRTLLDVARGTSWGDIRALDWSKKANFLTMEDHCRYMFIGHVEGRAYSASLKYRQACRSVIVAHKLQYMQHHYYLLVSSGPEQNYVEVERDFADLPSRMDELLLDQDKAERIADNNVKTFRERYLTQAAEACYWRTLWEEWAKVSLNVSRDVEPRPVGERGLRYESFILRDSEDMLAFSFTNNE</sequence>
<reference evidence="3" key="2">
    <citation type="submission" date="2020-02" db="EMBL/GenBank/DDBJ databases">
        <authorList>
            <person name="Gilchrist C.L.M."/>
            <person name="Chooi Y.-H."/>
        </authorList>
    </citation>
    <scope>NUCLEOTIDE SEQUENCE</scope>
    <source>
        <strain evidence="3">MST-FP2251</strain>
    </source>
</reference>